<protein>
    <submittedName>
        <fullName evidence="1">Uncharacterized protein</fullName>
    </submittedName>
</protein>
<comment type="caution">
    <text evidence="1">The sequence shown here is derived from an EMBL/GenBank/DDBJ whole genome shotgun (WGS) entry which is preliminary data.</text>
</comment>
<dbReference type="EMBL" id="JADIKF010000040">
    <property type="protein sequence ID" value="MBM7131827.1"/>
    <property type="molecule type" value="Genomic_DNA"/>
</dbReference>
<name>A0ABS2KKZ0_9GAMM</name>
<sequence>MTTRDTTEGLSGLSHQVGACTTECTNAAGRAVDTHLQTRLASLAGQVDAMALRIDAYAHAGKSTASSTVVALTQQAVAAAAAMRNAQGDDGIYQAMPLMQQLFGALEQAFPALS</sequence>
<accession>A0ABS2KKZ0</accession>
<dbReference type="RefSeq" id="WP_204633371.1">
    <property type="nucleotide sequence ID" value="NZ_BSOC01000001.1"/>
</dbReference>
<keyword evidence="2" id="KW-1185">Reference proteome</keyword>
<gene>
    <name evidence="1" type="ORF">ISS99_20065</name>
</gene>
<evidence type="ECO:0000313" key="2">
    <source>
        <dbReference type="Proteomes" id="UP001430193"/>
    </source>
</evidence>
<reference evidence="1" key="1">
    <citation type="submission" date="2020-10" db="EMBL/GenBank/DDBJ databases">
        <title>Phylogeny of dyella-like bacteria.</title>
        <authorList>
            <person name="Fu J."/>
        </authorList>
    </citation>
    <scope>NUCLEOTIDE SEQUENCE</scope>
    <source>
        <strain evidence="1">DHON07</strain>
    </source>
</reference>
<evidence type="ECO:0000313" key="1">
    <source>
        <dbReference type="EMBL" id="MBM7131827.1"/>
    </source>
</evidence>
<organism evidence="1 2">
    <name type="scientific">Dyella mobilis</name>
    <dbReference type="NCBI Taxonomy" id="1849582"/>
    <lineage>
        <taxon>Bacteria</taxon>
        <taxon>Pseudomonadati</taxon>
        <taxon>Pseudomonadota</taxon>
        <taxon>Gammaproteobacteria</taxon>
        <taxon>Lysobacterales</taxon>
        <taxon>Rhodanobacteraceae</taxon>
        <taxon>Dyella</taxon>
    </lineage>
</organism>
<proteinExistence type="predicted"/>
<dbReference type="Proteomes" id="UP001430193">
    <property type="component" value="Unassembled WGS sequence"/>
</dbReference>